<feature type="compositionally biased region" description="Low complexity" evidence="1">
    <location>
        <begin position="924"/>
        <end position="937"/>
    </location>
</feature>
<feature type="compositionally biased region" description="Low complexity" evidence="1">
    <location>
        <begin position="505"/>
        <end position="514"/>
    </location>
</feature>
<dbReference type="PANTHER" id="PTHR28089:SF1">
    <property type="entry name" value="PROTEIN ZDS1-RELATED"/>
    <property type="match status" value="1"/>
</dbReference>
<feature type="region of interest" description="Disordered" evidence="1">
    <location>
        <begin position="88"/>
        <end position="167"/>
    </location>
</feature>
<feature type="compositionally biased region" description="Basic and acidic residues" evidence="1">
    <location>
        <begin position="468"/>
        <end position="481"/>
    </location>
</feature>
<feature type="compositionally biased region" description="Polar residues" evidence="1">
    <location>
        <begin position="1"/>
        <end position="14"/>
    </location>
</feature>
<feature type="compositionally biased region" description="Low complexity" evidence="1">
    <location>
        <begin position="27"/>
        <end position="37"/>
    </location>
</feature>
<accession>A0A9W9C971</accession>
<name>A0A9W9C971_9PLEO</name>
<feature type="compositionally biased region" description="Polar residues" evidence="1">
    <location>
        <begin position="490"/>
        <end position="499"/>
    </location>
</feature>
<dbReference type="GO" id="GO:0005737">
    <property type="term" value="C:cytoplasm"/>
    <property type="evidence" value="ECO:0007669"/>
    <property type="project" value="TreeGrafter"/>
</dbReference>
<feature type="region of interest" description="Disordered" evidence="1">
    <location>
        <begin position="262"/>
        <end position="330"/>
    </location>
</feature>
<gene>
    <name evidence="3" type="ORF">N0V89_009055</name>
</gene>
<feature type="compositionally biased region" description="Pro residues" evidence="1">
    <location>
        <begin position="536"/>
        <end position="550"/>
    </location>
</feature>
<feature type="compositionally biased region" description="Basic and acidic residues" evidence="1">
    <location>
        <begin position="893"/>
        <end position="921"/>
    </location>
</feature>
<dbReference type="Proteomes" id="UP001140513">
    <property type="component" value="Unassembled WGS sequence"/>
</dbReference>
<feature type="compositionally biased region" description="Low complexity" evidence="1">
    <location>
        <begin position="151"/>
        <end position="161"/>
    </location>
</feature>
<dbReference type="PANTHER" id="PTHR28089">
    <property type="entry name" value="PROTEIN ZDS1-RELATED"/>
    <property type="match status" value="1"/>
</dbReference>
<dbReference type="AlphaFoldDB" id="A0A9W9C971"/>
<sequence>MQVSSCRSGPSSFPANPLVLAPSLGHANANLSSSRSQSSERARELERVYQQRRGHAPQISISDDSHHVTEAIGDLYGHDEEFPMRRNSRPLSFISNPHGDSLEPFNPFPAAPPKSPLRAQMNQDRPATTAAPNGNPPPLARKSSAASNGQLSPTLSTPPLTRTNSDTATQQFPLHDLDYESSPAGLAQELSNLQAIRRMSMDVNTADPDLPSFQSFNVPAPPQHFSEDEDPSKLFWVPARLHPELAPKEFKTFIEEKVDTIRRRSGDSDSLSPDGALGREGSGGGLRRKKSMLSRQIDSGSGYRDGAERLERKRSGTQQPNGGLPQLQELENIVEDPVALVRRMSIDAARRHSGTDQDIPEDVPILPGAVAGLGSLKRSTRTNYRRGSIRKGERVPFSRRAAVATQAETDTEGSPSASPVQGKEHELSNLSLTRVQSEPSNQAAENFSRPTRVRSPPGLRQASASVEDLSRADSPAEDRRPQPKPFHSRIASNGRTTATLPGHNAAPQLPQIIATPPPPEPQRKQMQLPERNSSRQPPPSAPQPQGPRQPPQQQQQRPPQAARQNKHAQAAQSSPIKPGQSMDDLVSHPSSLPGNSTRTDTLSIIPNLVEEKKPEKKHKDKKDGSEGGSRKTSWGWLLGSDDKERDKKDKEEKDKELAKKVKNKLSKTQDKGQSHDDTRLDVLQTSIQGSNRGRESVVIDRESVKLEEERKKESSRKSTGHESKKEKESGLFSSIFGGGKKKGEKESHHKKGNSMRGLSPEPPPRILKPDIDYNWTRFSILEERAIYRMAHIKLANPRRELYSQVLLSNFMYSYLAKVQQMHPQIQIGTSAQAKQQQQRQAQAAAQQKKEQEQQPEEYSQYQRYQQHEQPEKDAHHNNSYQQQEHAGSESQYENDHRQQQYQHHQDPRMNQRDPRDSHHSTYESSNSGYSVANSSSYMGQPKAQGYGGYDDSDQSSRDDDMW</sequence>
<dbReference type="Pfam" id="PF08632">
    <property type="entry name" value="Zds_C"/>
    <property type="match status" value="1"/>
</dbReference>
<dbReference type="EMBL" id="JAPEUX010000006">
    <property type="protein sequence ID" value="KAJ4350434.1"/>
    <property type="molecule type" value="Genomic_DNA"/>
</dbReference>
<feature type="region of interest" description="Disordered" evidence="1">
    <location>
        <begin position="1"/>
        <end position="66"/>
    </location>
</feature>
<comment type="caution">
    <text evidence="3">The sequence shown here is derived from an EMBL/GenBank/DDBJ whole genome shotgun (WGS) entry which is preliminary data.</text>
</comment>
<protein>
    <recommendedName>
        <fullName evidence="2">Protein Zds1 C-terminal domain-containing protein</fullName>
    </recommendedName>
</protein>
<feature type="compositionally biased region" description="Polar residues" evidence="1">
    <location>
        <begin position="406"/>
        <end position="419"/>
    </location>
</feature>
<dbReference type="SMART" id="SM01327">
    <property type="entry name" value="Zds_C"/>
    <property type="match status" value="1"/>
</dbReference>
<feature type="compositionally biased region" description="Basic and acidic residues" evidence="1">
    <location>
        <begin position="865"/>
        <end position="876"/>
    </location>
</feature>
<feature type="compositionally biased region" description="Pro residues" evidence="1">
    <location>
        <begin position="106"/>
        <end position="115"/>
    </location>
</feature>
<feature type="compositionally biased region" description="Polar residues" evidence="1">
    <location>
        <begin position="588"/>
        <end position="604"/>
    </location>
</feature>
<feature type="region of interest" description="Disordered" evidence="1">
    <location>
        <begin position="381"/>
        <end position="769"/>
    </location>
</feature>
<evidence type="ECO:0000259" key="2">
    <source>
        <dbReference type="SMART" id="SM01327"/>
    </source>
</evidence>
<evidence type="ECO:0000313" key="4">
    <source>
        <dbReference type="Proteomes" id="UP001140513"/>
    </source>
</evidence>
<keyword evidence="4" id="KW-1185">Reference proteome</keyword>
<proteinExistence type="predicted"/>
<evidence type="ECO:0000256" key="1">
    <source>
        <dbReference type="SAM" id="MobiDB-lite"/>
    </source>
</evidence>
<feature type="domain" description="Protein Zds1 C-terminal" evidence="2">
    <location>
        <begin position="767"/>
        <end position="819"/>
    </location>
</feature>
<evidence type="ECO:0000313" key="3">
    <source>
        <dbReference type="EMBL" id="KAJ4350434.1"/>
    </source>
</evidence>
<dbReference type="OrthoDB" id="5589766at2759"/>
<feature type="compositionally biased region" description="Basic and acidic residues" evidence="1">
    <location>
        <begin position="305"/>
        <end position="314"/>
    </location>
</feature>
<feature type="compositionally biased region" description="Basic and acidic residues" evidence="1">
    <location>
        <begin position="667"/>
        <end position="680"/>
    </location>
</feature>
<feature type="region of interest" description="Disordered" evidence="1">
    <location>
        <begin position="838"/>
        <end position="962"/>
    </location>
</feature>
<dbReference type="GO" id="GO:0010971">
    <property type="term" value="P:positive regulation of G2/M transition of mitotic cell cycle"/>
    <property type="evidence" value="ECO:0007669"/>
    <property type="project" value="TreeGrafter"/>
</dbReference>
<dbReference type="RefSeq" id="XP_056069364.1">
    <property type="nucleotide sequence ID" value="XM_056217808.1"/>
</dbReference>
<dbReference type="GO" id="GO:0030010">
    <property type="term" value="P:establishment of cell polarity"/>
    <property type="evidence" value="ECO:0007669"/>
    <property type="project" value="TreeGrafter"/>
</dbReference>
<feature type="compositionally biased region" description="Basic and acidic residues" evidence="1">
    <location>
        <begin position="38"/>
        <end position="49"/>
    </location>
</feature>
<feature type="compositionally biased region" description="Polar residues" evidence="1">
    <location>
        <begin position="428"/>
        <end position="449"/>
    </location>
</feature>
<dbReference type="GeneID" id="80912585"/>
<feature type="compositionally biased region" description="Polar residues" evidence="1">
    <location>
        <begin position="877"/>
        <end position="891"/>
    </location>
</feature>
<organism evidence="3 4">
    <name type="scientific">Didymosphaeria variabile</name>
    <dbReference type="NCBI Taxonomy" id="1932322"/>
    <lineage>
        <taxon>Eukaryota</taxon>
        <taxon>Fungi</taxon>
        <taxon>Dikarya</taxon>
        <taxon>Ascomycota</taxon>
        <taxon>Pezizomycotina</taxon>
        <taxon>Dothideomycetes</taxon>
        <taxon>Pleosporomycetidae</taxon>
        <taxon>Pleosporales</taxon>
        <taxon>Massarineae</taxon>
        <taxon>Didymosphaeriaceae</taxon>
        <taxon>Didymosphaeria</taxon>
    </lineage>
</organism>
<reference evidence="3" key="1">
    <citation type="submission" date="2022-10" db="EMBL/GenBank/DDBJ databases">
        <title>Tapping the CABI collections for fungal endophytes: first genome assemblies for Collariella, Neodidymelliopsis, Ascochyta clinopodiicola, Didymella pomorum, Didymosphaeria variabile, Neocosmospora piperis and Neocucurbitaria cava.</title>
        <authorList>
            <person name="Hill R."/>
        </authorList>
    </citation>
    <scope>NUCLEOTIDE SEQUENCE</scope>
    <source>
        <strain evidence="3">IMI 356815</strain>
    </source>
</reference>
<feature type="compositionally biased region" description="Basic and acidic residues" evidence="1">
    <location>
        <begin position="692"/>
        <end position="729"/>
    </location>
</feature>
<feature type="compositionally biased region" description="Low complexity" evidence="1">
    <location>
        <begin position="551"/>
        <end position="563"/>
    </location>
</feature>
<dbReference type="InterPro" id="IPR040206">
    <property type="entry name" value="Zds1/2"/>
</dbReference>
<feature type="compositionally biased region" description="Basic and acidic residues" evidence="1">
    <location>
        <begin position="640"/>
        <end position="659"/>
    </location>
</feature>
<dbReference type="InterPro" id="IPR013941">
    <property type="entry name" value="ZDS1_C"/>
</dbReference>